<evidence type="ECO:0000313" key="2">
    <source>
        <dbReference type="EMBL" id="CAE0714249.1"/>
    </source>
</evidence>
<protein>
    <recommendedName>
        <fullName evidence="1">EF-hand domain-containing protein</fullName>
    </recommendedName>
</protein>
<dbReference type="EMBL" id="HBIX01009152">
    <property type="protein sequence ID" value="CAE0714249.1"/>
    <property type="molecule type" value="Transcribed_RNA"/>
</dbReference>
<dbReference type="PROSITE" id="PS50222">
    <property type="entry name" value="EF_HAND_2"/>
    <property type="match status" value="1"/>
</dbReference>
<dbReference type="Gene3D" id="1.10.238.10">
    <property type="entry name" value="EF-hand"/>
    <property type="match status" value="1"/>
</dbReference>
<reference evidence="3" key="1">
    <citation type="submission" date="2021-01" db="EMBL/GenBank/DDBJ databases">
        <authorList>
            <person name="Corre E."/>
            <person name="Pelletier E."/>
            <person name="Niang G."/>
            <person name="Scheremetjew M."/>
            <person name="Finn R."/>
            <person name="Kale V."/>
            <person name="Holt S."/>
            <person name="Cochrane G."/>
            <person name="Meng A."/>
            <person name="Brown T."/>
            <person name="Cohen L."/>
        </authorList>
    </citation>
    <scope>NUCLEOTIDE SEQUENCE</scope>
    <source>
        <strain evidence="3">10249 10 AB</strain>
    </source>
</reference>
<evidence type="ECO:0000259" key="1">
    <source>
        <dbReference type="PROSITE" id="PS50222"/>
    </source>
</evidence>
<dbReference type="GO" id="GO:0005509">
    <property type="term" value="F:calcium ion binding"/>
    <property type="evidence" value="ECO:0007669"/>
    <property type="project" value="InterPro"/>
</dbReference>
<accession>A0A6U9XT83</accession>
<dbReference type="AlphaFoldDB" id="A0A6U9XT83"/>
<gene>
    <name evidence="2" type="ORF">PAUS00366_LOCUS7001</name>
    <name evidence="3" type="ORF">PAUS00366_LOCUS7003</name>
</gene>
<dbReference type="EMBL" id="HBIX01009154">
    <property type="protein sequence ID" value="CAE0714251.1"/>
    <property type="molecule type" value="Transcribed_RNA"/>
</dbReference>
<dbReference type="SUPFAM" id="SSF47473">
    <property type="entry name" value="EF-hand"/>
    <property type="match status" value="1"/>
</dbReference>
<proteinExistence type="predicted"/>
<name>A0A6U9XT83_9STRA</name>
<sequence>MPPKNKRKRLQSSTASIVAAPPEDLIEESRRQEILLSFKTAMQSYNGKGYEANTASSKLLPISCAKKVLKKIRLVGLKSDDIKSYFDDDYLETIDADMFLRFAAEKSIQMDRSNRAFQLMDEAEKGVVVFEDLQRVCSGLGEDIKEDELIEMIEFADSSGEGLLRPKHFFQIAHKVNL</sequence>
<dbReference type="InterPro" id="IPR002048">
    <property type="entry name" value="EF_hand_dom"/>
</dbReference>
<evidence type="ECO:0000313" key="3">
    <source>
        <dbReference type="EMBL" id="CAE0714251.1"/>
    </source>
</evidence>
<dbReference type="InterPro" id="IPR011992">
    <property type="entry name" value="EF-hand-dom_pair"/>
</dbReference>
<feature type="domain" description="EF-hand" evidence="1">
    <location>
        <begin position="108"/>
        <end position="143"/>
    </location>
</feature>
<organism evidence="3">
    <name type="scientific">Pseudo-nitzschia australis</name>
    <dbReference type="NCBI Taxonomy" id="44445"/>
    <lineage>
        <taxon>Eukaryota</taxon>
        <taxon>Sar</taxon>
        <taxon>Stramenopiles</taxon>
        <taxon>Ochrophyta</taxon>
        <taxon>Bacillariophyta</taxon>
        <taxon>Bacillariophyceae</taxon>
        <taxon>Bacillariophycidae</taxon>
        <taxon>Bacillariales</taxon>
        <taxon>Bacillariaceae</taxon>
        <taxon>Pseudo-nitzschia</taxon>
    </lineage>
</organism>